<keyword evidence="4" id="KW-1185">Reference proteome</keyword>
<dbReference type="PANTHER" id="PTHR31088:SF6">
    <property type="entry name" value="PHAGE SHOCK PROTEIN A"/>
    <property type="match status" value="1"/>
</dbReference>
<proteinExistence type="inferred from homology"/>
<accession>A0ABS5JT16</accession>
<dbReference type="Pfam" id="PF04012">
    <property type="entry name" value="PspA_IM30"/>
    <property type="match status" value="1"/>
</dbReference>
<dbReference type="PANTHER" id="PTHR31088">
    <property type="entry name" value="MEMBRANE-ASSOCIATED PROTEIN VIPP1, CHLOROPLASTIC"/>
    <property type="match status" value="1"/>
</dbReference>
<dbReference type="Proteomes" id="UP000708576">
    <property type="component" value="Unassembled WGS sequence"/>
</dbReference>
<evidence type="ECO:0000313" key="4">
    <source>
        <dbReference type="Proteomes" id="UP000708576"/>
    </source>
</evidence>
<comment type="similarity">
    <text evidence="1">Belongs to the PspA/Vipp/IM30 family.</text>
</comment>
<name>A0ABS5JT16_9BACT</name>
<reference evidence="3 4" key="1">
    <citation type="journal article" date="2015" name="Int. J. Syst. Evol. Microbiol.">
        <title>Carboxylicivirga linearis sp. nov., isolated from a sea cucumber culture pond.</title>
        <authorList>
            <person name="Wang F.Q."/>
            <person name="Zhou Y.X."/>
            <person name="Lin X.Z."/>
            <person name="Chen G.J."/>
            <person name="Du Z.J."/>
        </authorList>
    </citation>
    <scope>NUCLEOTIDE SEQUENCE [LARGE SCALE GENOMIC DNA]</scope>
    <source>
        <strain evidence="3 4">FB218</strain>
    </source>
</reference>
<sequence length="238" mass="26298">MNVFSRLFRIGTAEAHSAIDKLEDPIKMTEQGIRDLKKNLDDSLKAFAEVKALAIRSKNDLETNRNRAKDYENKAILLLKKAESGEISADEADRLATEALTKKEECAAFASDKQKEVDKFDQNIAQLDANIKKLRSQISTYENELRTLKARVKVSSATKNINKQMAQIDSGSTISMLEKMKEKVNQEEALAEAYGDIAGESKSLDDEIDTAIGGANKAEASESLAQLKAKLAANKKEE</sequence>
<organism evidence="3 4">
    <name type="scientific">Carboxylicivirga linearis</name>
    <dbReference type="NCBI Taxonomy" id="1628157"/>
    <lineage>
        <taxon>Bacteria</taxon>
        <taxon>Pseudomonadati</taxon>
        <taxon>Bacteroidota</taxon>
        <taxon>Bacteroidia</taxon>
        <taxon>Marinilabiliales</taxon>
        <taxon>Marinilabiliaceae</taxon>
        <taxon>Carboxylicivirga</taxon>
    </lineage>
</organism>
<feature type="coiled-coil region" evidence="2">
    <location>
        <begin position="110"/>
        <end position="151"/>
    </location>
</feature>
<dbReference type="EMBL" id="JAGUCO010000002">
    <property type="protein sequence ID" value="MBS2097674.1"/>
    <property type="molecule type" value="Genomic_DNA"/>
</dbReference>
<dbReference type="InterPro" id="IPR007157">
    <property type="entry name" value="PspA_VIPP1"/>
</dbReference>
<dbReference type="SUPFAM" id="SSF57997">
    <property type="entry name" value="Tropomyosin"/>
    <property type="match status" value="1"/>
</dbReference>
<keyword evidence="2" id="KW-0175">Coiled coil</keyword>
<comment type="caution">
    <text evidence="3">The sequence shown here is derived from an EMBL/GenBank/DDBJ whole genome shotgun (WGS) entry which is preliminary data.</text>
</comment>
<evidence type="ECO:0000313" key="3">
    <source>
        <dbReference type="EMBL" id="MBS2097674.1"/>
    </source>
</evidence>
<evidence type="ECO:0000256" key="1">
    <source>
        <dbReference type="ARBA" id="ARBA00043985"/>
    </source>
</evidence>
<evidence type="ECO:0000256" key="2">
    <source>
        <dbReference type="SAM" id="Coils"/>
    </source>
</evidence>
<dbReference type="RefSeq" id="WP_212214381.1">
    <property type="nucleotide sequence ID" value="NZ_JAGUCO010000002.1"/>
</dbReference>
<protein>
    <submittedName>
        <fullName evidence="3">PspA/IM30 family protein</fullName>
    </submittedName>
</protein>
<gene>
    <name evidence="3" type="ORF">KEM10_05240</name>
</gene>